<dbReference type="Proteomes" id="UP001527925">
    <property type="component" value="Unassembled WGS sequence"/>
</dbReference>
<name>A0ABR4NHR2_9FUNG</name>
<evidence type="ECO:0000256" key="12">
    <source>
        <dbReference type="SAM" id="MobiDB-lite"/>
    </source>
</evidence>
<dbReference type="PANTHER" id="PTHR33478">
    <property type="entry name" value="EXTRACELLULAR METALLOPROTEINASE MEP"/>
    <property type="match status" value="1"/>
</dbReference>
<keyword evidence="5 11" id="KW-0645">Protease</keyword>
<keyword evidence="11" id="KW-0732">Signal</keyword>
<comment type="caution">
    <text evidence="13">The sequence shown here is derived from an EMBL/GenBank/DDBJ whole genome shotgun (WGS) entry which is preliminary data.</text>
</comment>
<comment type="cofactor">
    <cofactor evidence="1 11">
        <name>Zn(2+)</name>
        <dbReference type="ChEBI" id="CHEBI:29105"/>
    </cofactor>
</comment>
<evidence type="ECO:0000313" key="14">
    <source>
        <dbReference type="Proteomes" id="UP001527925"/>
    </source>
</evidence>
<feature type="compositionally biased region" description="Low complexity" evidence="12">
    <location>
        <begin position="278"/>
        <end position="327"/>
    </location>
</feature>
<dbReference type="InterPro" id="IPR050371">
    <property type="entry name" value="Fungal_virulence_M36"/>
</dbReference>
<feature type="signal peptide" evidence="11">
    <location>
        <begin position="1"/>
        <end position="16"/>
    </location>
</feature>
<keyword evidence="7 11" id="KW-0378">Hydrolase</keyword>
<comment type="similarity">
    <text evidence="3 11">Belongs to the peptidase M36 family.</text>
</comment>
<evidence type="ECO:0000256" key="4">
    <source>
        <dbReference type="ARBA" id="ARBA00022525"/>
    </source>
</evidence>
<feature type="region of interest" description="Disordered" evidence="12">
    <location>
        <begin position="277"/>
        <end position="351"/>
    </location>
</feature>
<evidence type="ECO:0000256" key="8">
    <source>
        <dbReference type="ARBA" id="ARBA00022833"/>
    </source>
</evidence>
<evidence type="ECO:0000256" key="6">
    <source>
        <dbReference type="ARBA" id="ARBA00022723"/>
    </source>
</evidence>
<evidence type="ECO:0000256" key="9">
    <source>
        <dbReference type="ARBA" id="ARBA00023049"/>
    </source>
</evidence>
<organism evidence="13 14">
    <name type="scientific">Polyrhizophydium stewartii</name>
    <dbReference type="NCBI Taxonomy" id="2732419"/>
    <lineage>
        <taxon>Eukaryota</taxon>
        <taxon>Fungi</taxon>
        <taxon>Fungi incertae sedis</taxon>
        <taxon>Chytridiomycota</taxon>
        <taxon>Chytridiomycota incertae sedis</taxon>
        <taxon>Chytridiomycetes</taxon>
        <taxon>Rhizophydiales</taxon>
        <taxon>Rhizophydiales incertae sedis</taxon>
        <taxon>Polyrhizophydium</taxon>
    </lineage>
</organism>
<evidence type="ECO:0000256" key="1">
    <source>
        <dbReference type="ARBA" id="ARBA00001947"/>
    </source>
</evidence>
<evidence type="ECO:0000256" key="10">
    <source>
        <dbReference type="ARBA" id="ARBA00023145"/>
    </source>
</evidence>
<proteinExistence type="inferred from homology"/>
<dbReference type="EMBL" id="JADGIZ020000004">
    <property type="protein sequence ID" value="KAL2919068.1"/>
    <property type="molecule type" value="Genomic_DNA"/>
</dbReference>
<accession>A0ABR4NHR2</accession>
<dbReference type="InterPro" id="IPR001842">
    <property type="entry name" value="Peptidase_M36"/>
</dbReference>
<evidence type="ECO:0000256" key="11">
    <source>
        <dbReference type="RuleBase" id="RU364017"/>
    </source>
</evidence>
<keyword evidence="4 11" id="KW-0964">Secreted</keyword>
<gene>
    <name evidence="13" type="ORF">HK105_201338</name>
</gene>
<dbReference type="CDD" id="cd09596">
    <property type="entry name" value="M36"/>
    <property type="match status" value="1"/>
</dbReference>
<dbReference type="InterPro" id="IPR027268">
    <property type="entry name" value="Peptidase_M4/M1_CTD_sf"/>
</dbReference>
<evidence type="ECO:0000313" key="13">
    <source>
        <dbReference type="EMBL" id="KAL2919068.1"/>
    </source>
</evidence>
<protein>
    <recommendedName>
        <fullName evidence="11">Extracellular metalloproteinase</fullName>
        <ecNumber evidence="11">3.4.24.-</ecNumber>
    </recommendedName>
    <alternativeName>
        <fullName evidence="11">Fungalysin</fullName>
    </alternativeName>
</protein>
<evidence type="ECO:0000256" key="7">
    <source>
        <dbReference type="ARBA" id="ARBA00022801"/>
    </source>
</evidence>
<evidence type="ECO:0000256" key="2">
    <source>
        <dbReference type="ARBA" id="ARBA00004613"/>
    </source>
</evidence>
<keyword evidence="6 11" id="KW-0479">Metal-binding</keyword>
<dbReference type="EC" id="3.4.24.-" evidence="11"/>
<keyword evidence="9 11" id="KW-0482">Metalloprotease</keyword>
<dbReference type="Gene3D" id="3.10.170.10">
    <property type="match status" value="1"/>
</dbReference>
<sequence length="740" mass="77443">MLLLLPPLLLAAAAAAAPVPRPLPAAASADAAAAAAAPAAPADAGAVLLPAFHTPPTKAAWSVPPAANASAAGFGRSPTVAAMAHLRSALSFGPGVGMTQKTCHVSNGKLFCYVQETVDGVEIANAVASVVADATDGTIISRTSAWVAIDDSHRAALAKRAVLDEISPLDAVAAFAKVMGEPFSRDDAIVVPPADNSTGVTVITGIAFAVAPINASPKLYLAESGLKPVWDVAVPMASAWVNVFVDRHTSELLGAANWMSTLKLSDDGKHLLVPRQVAAASPSPRAAASTTAARRTTTSAAPASRTTTRAATRTATLTATATASATRVSPIPPLPSATGAGAAASSTSPLPPLPAVTYRVVPIGSRDPTKGRRLVVSPIDRDASPLGWHDTNNGFGSVGATMGNNVIAQENRKNLQNFLQGLRPALTDFNFDFNFDDKNLQPSQYADASITNAFFLTNAYHDILYKYGFDEKAGNFQVDNLGRGGISGDPVLANVQDGSGTNNANFATPPDGQAGLMRMFVFTQTSPQRDGAMENSVVLHELTHGLSNRLTGGPSNVNCLQTKESGGMGEGWSDMVAVMIETLPTDTRKTVRVMGGYITGNTQRGVRRFPYSTDLKIDPHMYSEVPTATSVHVIGEVWASMLYEVFWNLIEKLGFQVNIRDGAKSGKGNTVFLQLLVDGLKLQPCNPTFVDARDAFIKADQINNNGANRCEIFRGFAKRGLGAGAISGVFRNNFDLPAGC</sequence>
<evidence type="ECO:0000256" key="5">
    <source>
        <dbReference type="ARBA" id="ARBA00022670"/>
    </source>
</evidence>
<keyword evidence="14" id="KW-1185">Reference proteome</keyword>
<feature type="compositionally biased region" description="Low complexity" evidence="12">
    <location>
        <begin position="336"/>
        <end position="348"/>
    </location>
</feature>
<feature type="chain" id="PRO_5044958300" description="Extracellular metalloproteinase" evidence="11">
    <location>
        <begin position="17"/>
        <end position="740"/>
    </location>
</feature>
<comment type="subcellular location">
    <subcellularLocation>
        <location evidence="2 11">Secreted</location>
    </subcellularLocation>
</comment>
<dbReference type="Pfam" id="PF02128">
    <property type="entry name" value="Peptidase_M36"/>
    <property type="match status" value="1"/>
</dbReference>
<dbReference type="PANTHER" id="PTHR33478:SF1">
    <property type="entry name" value="EXTRACELLULAR METALLOPROTEINASE MEP"/>
    <property type="match status" value="1"/>
</dbReference>
<keyword evidence="10 11" id="KW-0865">Zymogen</keyword>
<keyword evidence="8 11" id="KW-0862">Zinc</keyword>
<evidence type="ECO:0000256" key="3">
    <source>
        <dbReference type="ARBA" id="ARBA00006006"/>
    </source>
</evidence>
<dbReference type="Gene3D" id="1.10.390.10">
    <property type="entry name" value="Neutral Protease Domain 2"/>
    <property type="match status" value="1"/>
</dbReference>
<reference evidence="13 14" key="1">
    <citation type="submission" date="2023-09" db="EMBL/GenBank/DDBJ databases">
        <title>Pangenome analysis of Batrachochytrium dendrobatidis and related Chytrids.</title>
        <authorList>
            <person name="Yacoub M.N."/>
            <person name="Stajich J.E."/>
            <person name="James T.Y."/>
        </authorList>
    </citation>
    <scope>NUCLEOTIDE SEQUENCE [LARGE SCALE GENOMIC DNA]</scope>
    <source>
        <strain evidence="13 14">JEL0888</strain>
    </source>
</reference>
<dbReference type="SUPFAM" id="SSF55486">
    <property type="entry name" value="Metalloproteases ('zincins'), catalytic domain"/>
    <property type="match status" value="1"/>
</dbReference>